<dbReference type="RefSeq" id="WP_130110942.1">
    <property type="nucleotide sequence ID" value="NZ_CP035806.1"/>
</dbReference>
<name>A0A4V0Z1W5_9MICO</name>
<dbReference type="Proteomes" id="UP000289260">
    <property type="component" value="Chromosome"/>
</dbReference>
<keyword evidence="3" id="KW-1185">Reference proteome</keyword>
<evidence type="ECO:0000313" key="2">
    <source>
        <dbReference type="EMBL" id="QBE49829.1"/>
    </source>
</evidence>
<dbReference type="KEGG" id="ltr:EVS81_14170"/>
<gene>
    <name evidence="2" type="ORF">EVS81_14170</name>
</gene>
<organism evidence="2 3">
    <name type="scientific">Leucobacter triazinivorans</name>
    <dbReference type="NCBI Taxonomy" id="1784719"/>
    <lineage>
        <taxon>Bacteria</taxon>
        <taxon>Bacillati</taxon>
        <taxon>Actinomycetota</taxon>
        <taxon>Actinomycetes</taxon>
        <taxon>Micrococcales</taxon>
        <taxon>Microbacteriaceae</taxon>
        <taxon>Leucobacter</taxon>
    </lineage>
</organism>
<dbReference type="AlphaFoldDB" id="A0A4V0Z1W5"/>
<reference evidence="2 3" key="1">
    <citation type="submission" date="2019-02" db="EMBL/GenBank/DDBJ databases">
        <authorList>
            <person name="Sun L."/>
            <person name="Pan D."/>
            <person name="Wu X."/>
        </authorList>
    </citation>
    <scope>NUCLEOTIDE SEQUENCE [LARGE SCALE GENOMIC DNA]</scope>
    <source>
        <strain evidence="2 3">JW-1</strain>
    </source>
</reference>
<dbReference type="Gene3D" id="1.10.472.50">
    <property type="entry name" value="HD-domain/PDEase-like"/>
    <property type="match status" value="1"/>
</dbReference>
<dbReference type="EMBL" id="CP035806">
    <property type="protein sequence ID" value="QBE49829.1"/>
    <property type="molecule type" value="Genomic_DNA"/>
</dbReference>
<evidence type="ECO:0000259" key="1">
    <source>
        <dbReference type="Pfam" id="PF13223"/>
    </source>
</evidence>
<dbReference type="InterPro" id="IPR025109">
    <property type="entry name" value="DUF4031"/>
</dbReference>
<dbReference type="PANTHER" id="PTHR21174:SF0">
    <property type="entry name" value="HD PHOSPHOHYDROLASE FAMILY PROTEIN-RELATED"/>
    <property type="match status" value="1"/>
</dbReference>
<feature type="domain" description="DUF4031" evidence="1">
    <location>
        <begin position="3"/>
        <end position="77"/>
    </location>
</feature>
<evidence type="ECO:0000313" key="3">
    <source>
        <dbReference type="Proteomes" id="UP000289260"/>
    </source>
</evidence>
<protein>
    <submittedName>
        <fullName evidence="2">DUF4031 domain-containing protein</fullName>
    </submittedName>
</protein>
<sequence length="310" mass="34545">MAILIDPPAWPAHGTLWSHLVSDSDYDELHAFAKRLGIPRRSFDLDHYDVPAARYEQAVALGAQSVTAKDVVHELRSAGLRVRQIERETVTPVRRRQYLHAEWTELGALLGTADSHRADDWHHLGEHLIARWNEPHRSYHDERHLEDVLLALDHLATRGERLSPATLLAAWFHDAVYTGTAESDELGSAHLATTSLSGLGIDPDLVSQVGEFIVATIPAREVPDPAAPLAHLLDADLSIFAAPPHRYEQYSVAVRAEYAHVPEADFASGRSSILSSYLEQPAIYRTGAAQLLWERRARENVSAEIERLRG</sequence>
<dbReference type="PANTHER" id="PTHR21174">
    <property type="match status" value="1"/>
</dbReference>
<accession>A0A4V0Z1W5</accession>
<dbReference type="SUPFAM" id="SSF109604">
    <property type="entry name" value="HD-domain/PDEase-like"/>
    <property type="match status" value="1"/>
</dbReference>
<dbReference type="InterPro" id="IPR009218">
    <property type="entry name" value="HD_phosphohydro"/>
</dbReference>
<proteinExistence type="predicted"/>
<dbReference type="OrthoDB" id="9808993at2"/>
<dbReference type="Pfam" id="PF13223">
    <property type="entry name" value="DUF4031"/>
    <property type="match status" value="1"/>
</dbReference>